<gene>
    <name evidence="2" type="ordered locus">BP1026B_II1795</name>
</gene>
<evidence type="ECO:0000313" key="3">
    <source>
        <dbReference type="Proteomes" id="UP000010087"/>
    </source>
</evidence>
<dbReference type="AlphaFoldDB" id="A0A0H3HYR2"/>
<reference evidence="2 3" key="1">
    <citation type="journal article" date="2012" name="PLoS ONE">
        <title>Evolution of Burkholderia pseudomallei in recurrent melioidosis.</title>
        <authorList>
            <person name="Hayden H.S."/>
            <person name="Lim R."/>
            <person name="Brittnacher M.J."/>
            <person name="Sims E.H."/>
            <person name="Ramage E.R."/>
            <person name="Fong C."/>
            <person name="Wu Z."/>
            <person name="Crist E."/>
            <person name="Chang J."/>
            <person name="Zhou Y."/>
            <person name="Radey M."/>
            <person name="Rohmer L."/>
            <person name="Haugen E."/>
            <person name="Gillett W."/>
            <person name="Wuthiekanun V."/>
            <person name="Peacock S.J."/>
            <person name="Kaul R."/>
            <person name="Miller S.I."/>
            <person name="Manoil C."/>
            <person name="Jacobs M.A."/>
        </authorList>
    </citation>
    <scope>NUCLEOTIDE SEQUENCE [LARGE SCALE GENOMIC DNA]</scope>
    <source>
        <strain evidence="2 3">1026b</strain>
    </source>
</reference>
<dbReference type="RefSeq" id="WP_004553574.1">
    <property type="nucleotide sequence ID" value="NC_017832.1"/>
</dbReference>
<sequence length="155" mass="16691">MRQSVENSIEEPLDDSIAGSVDHSPPQEAIRGSGSTRSIPGNNARRRVEGRSAGERAEDIADTSHWLPERPARCLSRSAGCIRARADASVRAQSRNARDRASGDIVDAAMPRSHVAIREAAIAAVRSSFGDCALRSRGGSFSRRRRCACPCVPPR</sequence>
<organism evidence="2 3">
    <name type="scientific">Burkholderia pseudomallei (strain 1026b)</name>
    <dbReference type="NCBI Taxonomy" id="884204"/>
    <lineage>
        <taxon>Bacteria</taxon>
        <taxon>Pseudomonadati</taxon>
        <taxon>Pseudomonadota</taxon>
        <taxon>Betaproteobacteria</taxon>
        <taxon>Burkholderiales</taxon>
        <taxon>Burkholderiaceae</taxon>
        <taxon>Burkholderia</taxon>
        <taxon>pseudomallei group</taxon>
    </lineage>
</organism>
<name>A0A0H3HYR2_BURP2</name>
<accession>A0A0H3HYR2</accession>
<feature type="compositionally biased region" description="Basic and acidic residues" evidence="1">
    <location>
        <begin position="46"/>
        <end position="59"/>
    </location>
</feature>
<feature type="region of interest" description="Disordered" evidence="1">
    <location>
        <begin position="1"/>
        <end position="64"/>
    </location>
</feature>
<dbReference type="KEGG" id="bpz:BP1026B_II1795"/>
<dbReference type="EMBL" id="CP002834">
    <property type="protein sequence ID" value="AFI70028.1"/>
    <property type="molecule type" value="Genomic_DNA"/>
</dbReference>
<evidence type="ECO:0000256" key="1">
    <source>
        <dbReference type="SAM" id="MobiDB-lite"/>
    </source>
</evidence>
<dbReference type="Proteomes" id="UP000010087">
    <property type="component" value="Chromosome 2"/>
</dbReference>
<protein>
    <submittedName>
        <fullName evidence="2">Uncharacterized protein</fullName>
    </submittedName>
</protein>
<proteinExistence type="predicted"/>
<evidence type="ECO:0000313" key="2">
    <source>
        <dbReference type="EMBL" id="AFI70028.1"/>
    </source>
</evidence>